<dbReference type="InterPro" id="IPR036237">
    <property type="entry name" value="Xyl_isomerase-like_sf"/>
</dbReference>
<sequence length="311" mass="35909">MTNIGPNIRYANMSHWKSIPYKQIDNFREFYYEDKTNTAYYSDWDNILKYQSALGFDGIEIAPWDMADILPLFGSPENFTAFAKERGVEVIGMFHGAHASHAADHFDEAVRSGREAVDTIVRFGGTYMNTCPTQNYYGTGPLSREEVQQCAKVMNEIGRYATDHGVKIGLHNEFFCAINLPNHRELIESTDPRFVHYCIDTAQISIMGEDLLKFYDDYHERISTFHLKDTASSNQPDSVRYAQDPEITDDGTRWFWEPGQGNLDLKGLYRLLKQHEFKGWMSIEYDGSPDLLASMAMTRYYLDNELRPIYD</sequence>
<geneLocation type="plasmid" evidence="2 3">
    <name>unnamed1</name>
</geneLocation>
<dbReference type="RefSeq" id="WP_273620105.1">
    <property type="nucleotide sequence ID" value="NZ_CP117418.1"/>
</dbReference>
<dbReference type="GO" id="GO:0016853">
    <property type="term" value="F:isomerase activity"/>
    <property type="evidence" value="ECO:0007669"/>
    <property type="project" value="UniProtKB-KW"/>
</dbReference>
<dbReference type="InterPro" id="IPR013022">
    <property type="entry name" value="Xyl_isomerase-like_TIM-brl"/>
</dbReference>
<protein>
    <submittedName>
        <fullName evidence="2">Sugar phosphate isomerase/epimerase</fullName>
    </submittedName>
</protein>
<keyword evidence="3" id="KW-1185">Reference proteome</keyword>
<proteinExistence type="predicted"/>
<feature type="domain" description="Xylose isomerase-like TIM barrel" evidence="1">
    <location>
        <begin position="52"/>
        <end position="292"/>
    </location>
</feature>
<dbReference type="EMBL" id="CP117418">
    <property type="protein sequence ID" value="WCT79833.1"/>
    <property type="molecule type" value="Genomic_DNA"/>
</dbReference>
<dbReference type="SUPFAM" id="SSF51658">
    <property type="entry name" value="Xylose isomerase-like"/>
    <property type="match status" value="1"/>
</dbReference>
<dbReference type="Proteomes" id="UP001218231">
    <property type="component" value="Plasmid unnamed1"/>
</dbReference>
<keyword evidence="2" id="KW-0614">Plasmid</keyword>
<keyword evidence="2" id="KW-0413">Isomerase</keyword>
<dbReference type="Pfam" id="PF01261">
    <property type="entry name" value="AP_endonuc_2"/>
    <property type="match status" value="1"/>
</dbReference>
<evidence type="ECO:0000313" key="2">
    <source>
        <dbReference type="EMBL" id="WCT79833.1"/>
    </source>
</evidence>
<evidence type="ECO:0000259" key="1">
    <source>
        <dbReference type="Pfam" id="PF01261"/>
    </source>
</evidence>
<reference evidence="2 3" key="1">
    <citation type="submission" date="2023-02" db="EMBL/GenBank/DDBJ databases">
        <title>Genome sequence of Novosphingobium humi KACC 19094.</title>
        <authorList>
            <person name="Kim S."/>
            <person name="Heo J."/>
            <person name="Kwon S.-W."/>
        </authorList>
    </citation>
    <scope>NUCLEOTIDE SEQUENCE [LARGE SCALE GENOMIC DNA]</scope>
    <source>
        <strain evidence="2 3">KACC 19094</strain>
        <plasmid evidence="2 3">unnamed1</plasmid>
    </source>
</reference>
<organism evidence="2 3">
    <name type="scientific">Novosphingobium humi</name>
    <dbReference type="NCBI Taxonomy" id="2282397"/>
    <lineage>
        <taxon>Bacteria</taxon>
        <taxon>Pseudomonadati</taxon>
        <taxon>Pseudomonadota</taxon>
        <taxon>Alphaproteobacteria</taxon>
        <taxon>Sphingomonadales</taxon>
        <taxon>Sphingomonadaceae</taxon>
        <taxon>Novosphingobium</taxon>
    </lineage>
</organism>
<dbReference type="InterPro" id="IPR050312">
    <property type="entry name" value="IolE/XylAMocC-like"/>
</dbReference>
<name>A0ABY7U2V7_9SPHN</name>
<dbReference type="PANTHER" id="PTHR12110:SF41">
    <property type="entry name" value="INOSOSE DEHYDRATASE"/>
    <property type="match status" value="1"/>
</dbReference>
<evidence type="ECO:0000313" key="3">
    <source>
        <dbReference type="Proteomes" id="UP001218231"/>
    </source>
</evidence>
<dbReference type="Gene3D" id="3.20.20.150">
    <property type="entry name" value="Divalent-metal-dependent TIM barrel enzymes"/>
    <property type="match status" value="1"/>
</dbReference>
<dbReference type="PANTHER" id="PTHR12110">
    <property type="entry name" value="HYDROXYPYRUVATE ISOMERASE"/>
    <property type="match status" value="1"/>
</dbReference>
<accession>A0ABY7U2V7</accession>
<gene>
    <name evidence="2" type="ORF">PQ457_17350</name>
</gene>